<protein>
    <submittedName>
        <fullName evidence="2">Transposase family protein</fullName>
    </submittedName>
</protein>
<evidence type="ECO:0000313" key="2">
    <source>
        <dbReference type="EMBL" id="NTC28978.1"/>
    </source>
</evidence>
<proteinExistence type="predicted"/>
<dbReference type="Pfam" id="PF14690">
    <property type="entry name" value="Zn_ribbon_ISL3"/>
    <property type="match status" value="1"/>
</dbReference>
<organism evidence="2 3">
    <name type="scientific">Agrobacterium tumefaciens</name>
    <dbReference type="NCBI Taxonomy" id="358"/>
    <lineage>
        <taxon>Bacteria</taxon>
        <taxon>Pseudomonadati</taxon>
        <taxon>Pseudomonadota</taxon>
        <taxon>Alphaproteobacteria</taxon>
        <taxon>Hyphomicrobiales</taxon>
        <taxon>Rhizobiaceae</taxon>
        <taxon>Rhizobium/Agrobacterium group</taxon>
        <taxon>Agrobacterium</taxon>
        <taxon>Agrobacterium tumefaciens complex</taxon>
    </lineage>
</organism>
<dbReference type="Proteomes" id="UP000702952">
    <property type="component" value="Unassembled WGS sequence"/>
</dbReference>
<feature type="domain" description="Transposase IS204/IS1001/IS1096/IS1165 zinc-finger" evidence="1">
    <location>
        <begin position="25"/>
        <end position="64"/>
    </location>
</feature>
<comment type="caution">
    <text evidence="2">The sequence shown here is derived from an EMBL/GenBank/DDBJ whole genome shotgun (WGS) entry which is preliminary data.</text>
</comment>
<dbReference type="InterPro" id="IPR029261">
    <property type="entry name" value="Transposase_Znf"/>
</dbReference>
<evidence type="ECO:0000313" key="3">
    <source>
        <dbReference type="Proteomes" id="UP000702952"/>
    </source>
</evidence>
<accession>A0AA44J9D6</accession>
<name>A0AA44J9D6_AGRTU</name>
<gene>
    <name evidence="2" type="ORF">G6M46_12470</name>
</gene>
<dbReference type="EMBL" id="JAAMAY010000021">
    <property type="protein sequence ID" value="NTC28978.1"/>
    <property type="molecule type" value="Genomic_DNA"/>
</dbReference>
<evidence type="ECO:0000259" key="1">
    <source>
        <dbReference type="Pfam" id="PF14690"/>
    </source>
</evidence>
<sequence>MNVKSVHDATDAIVVTASAGLTDSICPHCGTVFRRVHSRSPPVIGDLPCTGRRIELHLTVRRFVYSATNCHRKIFAERFGDGVTARSLTNFTASSLYSRLNFLRCIYALQFHWKHLNLVSTKLAAGQHSLYRVYDHGYPLSRAIAPPAVMQGQFRRQCRGR</sequence>
<dbReference type="AlphaFoldDB" id="A0AA44J9D6"/>
<reference evidence="2" key="1">
    <citation type="journal article" date="2020" name="Science">
        <title>Unexpected conservation and global transmission of agrobacterial virulence plasmids.</title>
        <authorList>
            <person name="Weisberg A.J."/>
            <person name="Davis E.W. 2nd"/>
            <person name="Tabima J."/>
            <person name="Belcher M.S."/>
            <person name="Miller M."/>
            <person name="Kuo C.H."/>
            <person name="Loper J.E."/>
            <person name="Grunwald N.J."/>
            <person name="Putnam M.L."/>
            <person name="Chang J.H."/>
        </authorList>
    </citation>
    <scope>NUCLEOTIDE SEQUENCE</scope>
    <source>
        <strain evidence="2">17-1853-1a</strain>
    </source>
</reference>